<reference evidence="1" key="1">
    <citation type="journal article" date="2009" name="Plant Mol. Biol.">
        <title>Insights into corn genes derived from large-scale cDNA sequencing.</title>
        <authorList>
            <person name="Alexandrov N.N."/>
            <person name="Brover V.V."/>
            <person name="Freidin S."/>
            <person name="Troukhan M.E."/>
            <person name="Tatarinova T.V."/>
            <person name="Zhang H."/>
            <person name="Swaller T.J."/>
            <person name="Lu Y.P."/>
            <person name="Bouck J."/>
            <person name="Flavell R.B."/>
            <person name="Feldmann K.A."/>
        </authorList>
    </citation>
    <scope>NUCLEOTIDE SEQUENCE</scope>
</reference>
<name>B6T4I3_MAIZE</name>
<proteinExistence type="evidence at transcript level"/>
<dbReference type="EMBL" id="EU959898">
    <property type="protein sequence ID" value="ACG32016.1"/>
    <property type="molecule type" value="mRNA"/>
</dbReference>
<sequence length="31" mass="3736">MVMMPEFGAWPRPVLRVGRPYLHRRARSRVI</sequence>
<protein>
    <submittedName>
        <fullName evidence="1">Uncharacterized protein</fullName>
    </submittedName>
</protein>
<organism evidence="1">
    <name type="scientific">Zea mays</name>
    <name type="common">Maize</name>
    <dbReference type="NCBI Taxonomy" id="4577"/>
    <lineage>
        <taxon>Eukaryota</taxon>
        <taxon>Viridiplantae</taxon>
        <taxon>Streptophyta</taxon>
        <taxon>Embryophyta</taxon>
        <taxon>Tracheophyta</taxon>
        <taxon>Spermatophyta</taxon>
        <taxon>Magnoliopsida</taxon>
        <taxon>Liliopsida</taxon>
        <taxon>Poales</taxon>
        <taxon>Poaceae</taxon>
        <taxon>PACMAD clade</taxon>
        <taxon>Panicoideae</taxon>
        <taxon>Andropogonodae</taxon>
        <taxon>Andropogoneae</taxon>
        <taxon>Tripsacinae</taxon>
        <taxon>Zea</taxon>
    </lineage>
</organism>
<accession>B6T4I3</accession>
<evidence type="ECO:0000313" key="1">
    <source>
        <dbReference type="EMBL" id="ACG32016.1"/>
    </source>
</evidence>
<dbReference type="AlphaFoldDB" id="B6T4I3"/>